<feature type="region of interest" description="Disordered" evidence="2">
    <location>
        <begin position="1"/>
        <end position="45"/>
    </location>
</feature>
<feature type="region of interest" description="Disordered" evidence="2">
    <location>
        <begin position="777"/>
        <end position="796"/>
    </location>
</feature>
<protein>
    <submittedName>
        <fullName evidence="4">Putative GTPase activating protein</fullName>
    </submittedName>
</protein>
<dbReference type="FunCoup" id="A0A165HUS3">
    <property type="interactions" value="229"/>
</dbReference>
<gene>
    <name evidence="4" type="ORF">CALCODRAFT_493282</name>
</gene>
<dbReference type="Gene3D" id="1.10.472.80">
    <property type="entry name" value="Ypt/Rab-GAP domain of gyp1p, domain 3"/>
    <property type="match status" value="1"/>
</dbReference>
<dbReference type="SMART" id="SM00164">
    <property type="entry name" value="TBC"/>
    <property type="match status" value="1"/>
</dbReference>
<dbReference type="PROSITE" id="PS50086">
    <property type="entry name" value="TBC_RABGAP"/>
    <property type="match status" value="1"/>
</dbReference>
<evidence type="ECO:0000256" key="2">
    <source>
        <dbReference type="SAM" id="MobiDB-lite"/>
    </source>
</evidence>
<evidence type="ECO:0000313" key="4">
    <source>
        <dbReference type="EMBL" id="KZT59773.1"/>
    </source>
</evidence>
<evidence type="ECO:0000259" key="3">
    <source>
        <dbReference type="PROSITE" id="PS50086"/>
    </source>
</evidence>
<dbReference type="STRING" id="1353952.A0A165HUS3"/>
<dbReference type="EMBL" id="KV423937">
    <property type="protein sequence ID" value="KZT59773.1"/>
    <property type="molecule type" value="Genomic_DNA"/>
</dbReference>
<feature type="region of interest" description="Disordered" evidence="2">
    <location>
        <begin position="271"/>
        <end position="315"/>
    </location>
</feature>
<dbReference type="PANTHER" id="PTHR22957:SF502">
    <property type="entry name" value="SMALL G PROTEIN SIGNALING MODULATOR 2-RELATED"/>
    <property type="match status" value="1"/>
</dbReference>
<dbReference type="InterPro" id="IPR000195">
    <property type="entry name" value="Rab-GAP-TBC_dom"/>
</dbReference>
<dbReference type="AlphaFoldDB" id="A0A165HUS3"/>
<evidence type="ECO:0000256" key="1">
    <source>
        <dbReference type="ARBA" id="ARBA00022468"/>
    </source>
</evidence>
<accession>A0A165HUS3</accession>
<organism evidence="4 5">
    <name type="scientific">Calocera cornea HHB12733</name>
    <dbReference type="NCBI Taxonomy" id="1353952"/>
    <lineage>
        <taxon>Eukaryota</taxon>
        <taxon>Fungi</taxon>
        <taxon>Dikarya</taxon>
        <taxon>Basidiomycota</taxon>
        <taxon>Agaricomycotina</taxon>
        <taxon>Dacrymycetes</taxon>
        <taxon>Dacrymycetales</taxon>
        <taxon>Dacrymycetaceae</taxon>
        <taxon>Calocera</taxon>
    </lineage>
</organism>
<feature type="domain" description="Rab-GAP TBC" evidence="3">
    <location>
        <begin position="474"/>
        <end position="703"/>
    </location>
</feature>
<dbReference type="Proteomes" id="UP000076842">
    <property type="component" value="Unassembled WGS sequence"/>
</dbReference>
<dbReference type="PANTHER" id="PTHR22957">
    <property type="entry name" value="TBC1 DOMAIN FAMILY MEMBER GTPASE-ACTIVATING PROTEIN"/>
    <property type="match status" value="1"/>
</dbReference>
<evidence type="ECO:0000313" key="5">
    <source>
        <dbReference type="Proteomes" id="UP000076842"/>
    </source>
</evidence>
<feature type="compositionally biased region" description="Polar residues" evidence="2">
    <location>
        <begin position="35"/>
        <end position="45"/>
    </location>
</feature>
<keyword evidence="1" id="KW-0343">GTPase activation</keyword>
<dbReference type="FunFam" id="1.10.472.80:FF:000077">
    <property type="entry name" value="TBC1 domain family member"/>
    <property type="match status" value="1"/>
</dbReference>
<dbReference type="Pfam" id="PF00566">
    <property type="entry name" value="RabGAP-TBC"/>
    <property type="match status" value="1"/>
</dbReference>
<dbReference type="SUPFAM" id="SSF47923">
    <property type="entry name" value="Ypt/Rab-GAP domain of gyp1p"/>
    <property type="match status" value="2"/>
</dbReference>
<dbReference type="GO" id="GO:0005096">
    <property type="term" value="F:GTPase activator activity"/>
    <property type="evidence" value="ECO:0007669"/>
    <property type="project" value="UniProtKB-KW"/>
</dbReference>
<sequence length="819" mass="93117">MQPFAFVPPPRSPLPKPIQDRHIMGGGPATPPRPQSSLSTKSTGSMVEITRELENSHLETPPAPAVPQVQTEDNKFRLLYARSKVYVYPTAYARDNVPGWIALVKQEGSPPVYLLSWLPESLLQRKGQEEFDKFVHAEAEDYDEQDGVLIGPPVPRGELYAFSVQLSTVYSVMMSAPTLASWYGTMTINLVTGSTLPKLYFHDDESLSLHEHRREGSPTPTWGGEALLHRLRSYSTVLKSSLQPGLYLIDPSLADKEAHSTVLFDDSAVDDIMNPVPKHRRPSRPSKSGKSQSAPPSQRNSILHEGMSGASSPSSNFERGVLNTFSHITQHARHAAQTILSHPLAQPIVPHLPDPVKSFVHADGEWSGWVEKGGVGEYESARVYLARWARIVAEAGEKARQQETATDTDNTGVEETSDLGVFEVLAASNNLPPPKPTRNPKAPIQEHEWDSWFSSTGRPTVEWKFTKREIFRRGLTPEVRPRAWPFLLGVYSWTTDAIERATLHQTQKVQYNQIKALWNDNEEVMHREDVIEERHRIDVDCRRTDRTHPYFAMPDEWASVSEGGGPPSAVGQSPANEHVQVLMNILTTYNFYEKELGYVQGMSDLCSPLYVAFDGEESMTFWCFVRFMERMKPNFLRDQSGMKKQLLSLQQLIAVMDPQLYRHLEKTESLNLFFCFRWILIAFKREFSFDEVMRLWEVLWTDYYSTQFVLFVALAVMESHRNVILRYLVEFDEILKYCNDLSGTIDLDSTLAQAEVLFLSFQQRVADIERRRKDRAASGDSAETLRRRRSSKSVEDKLDTVELPVLSENVMELLENERG</sequence>
<keyword evidence="5" id="KW-1185">Reference proteome</keyword>
<dbReference type="InterPro" id="IPR035969">
    <property type="entry name" value="Rab-GAP_TBC_sf"/>
</dbReference>
<name>A0A165HUS3_9BASI</name>
<reference evidence="4 5" key="1">
    <citation type="journal article" date="2016" name="Mol. Biol. Evol.">
        <title>Comparative Genomics of Early-Diverging Mushroom-Forming Fungi Provides Insights into the Origins of Lignocellulose Decay Capabilities.</title>
        <authorList>
            <person name="Nagy L.G."/>
            <person name="Riley R."/>
            <person name="Tritt A."/>
            <person name="Adam C."/>
            <person name="Daum C."/>
            <person name="Floudas D."/>
            <person name="Sun H."/>
            <person name="Yadav J.S."/>
            <person name="Pangilinan J."/>
            <person name="Larsson K.H."/>
            <person name="Matsuura K."/>
            <person name="Barry K."/>
            <person name="Labutti K."/>
            <person name="Kuo R."/>
            <person name="Ohm R.A."/>
            <person name="Bhattacharya S.S."/>
            <person name="Shirouzu T."/>
            <person name="Yoshinaga Y."/>
            <person name="Martin F.M."/>
            <person name="Grigoriev I.V."/>
            <person name="Hibbett D.S."/>
        </authorList>
    </citation>
    <scope>NUCLEOTIDE SEQUENCE [LARGE SCALE GENOMIC DNA]</scope>
    <source>
        <strain evidence="4 5">HHB12733</strain>
    </source>
</reference>
<feature type="compositionally biased region" description="Pro residues" evidence="2">
    <location>
        <begin position="1"/>
        <end position="16"/>
    </location>
</feature>
<dbReference type="OrthoDB" id="10264062at2759"/>
<dbReference type="Gene3D" id="1.10.8.270">
    <property type="entry name" value="putative rabgap domain of human tbc1 domain family member 14 like domains"/>
    <property type="match status" value="1"/>
</dbReference>
<proteinExistence type="predicted"/>
<dbReference type="InParanoid" id="A0A165HUS3"/>